<evidence type="ECO:0000313" key="6">
    <source>
        <dbReference type="EMBL" id="GAA3237368.1"/>
    </source>
</evidence>
<name>A0ABP6QK76_9ACTN</name>
<feature type="chain" id="PRO_5047043627" description="Glycosyl hydrolase family 12" evidence="5">
    <location>
        <begin position="26"/>
        <end position="311"/>
    </location>
</feature>
<evidence type="ECO:0000256" key="3">
    <source>
        <dbReference type="SAM" id="MobiDB-lite"/>
    </source>
</evidence>
<dbReference type="PANTHER" id="PTHR34002:SF9">
    <property type="entry name" value="XYLOGLUCAN-SPECIFIC ENDO-BETA-1,4-GLUCANASE A"/>
    <property type="match status" value="1"/>
</dbReference>
<dbReference type="Pfam" id="PF01670">
    <property type="entry name" value="Glyco_hydro_12"/>
    <property type="match status" value="1"/>
</dbReference>
<reference evidence="7" key="1">
    <citation type="journal article" date="2019" name="Int. J. Syst. Evol. Microbiol.">
        <title>The Global Catalogue of Microorganisms (GCM) 10K type strain sequencing project: providing services to taxonomists for standard genome sequencing and annotation.</title>
        <authorList>
            <consortium name="The Broad Institute Genomics Platform"/>
            <consortium name="The Broad Institute Genome Sequencing Center for Infectious Disease"/>
            <person name="Wu L."/>
            <person name="Ma J."/>
        </authorList>
    </citation>
    <scope>NUCLEOTIDE SEQUENCE [LARGE SCALE GENOMIC DNA]</scope>
    <source>
        <strain evidence="7">JCM 9377</strain>
    </source>
</reference>
<organism evidence="6 7">
    <name type="scientific">Actinocorallia longicatena</name>
    <dbReference type="NCBI Taxonomy" id="111803"/>
    <lineage>
        <taxon>Bacteria</taxon>
        <taxon>Bacillati</taxon>
        <taxon>Actinomycetota</taxon>
        <taxon>Actinomycetes</taxon>
        <taxon>Streptosporangiales</taxon>
        <taxon>Thermomonosporaceae</taxon>
        <taxon>Actinocorallia</taxon>
    </lineage>
</organism>
<keyword evidence="2" id="KW-0119">Carbohydrate metabolism</keyword>
<keyword evidence="2" id="KW-0378">Hydrolase</keyword>
<protein>
    <recommendedName>
        <fullName evidence="8">Glycosyl hydrolase family 12</fullName>
    </recommendedName>
</protein>
<dbReference type="Gene3D" id="2.60.120.180">
    <property type="match status" value="1"/>
</dbReference>
<dbReference type="EMBL" id="BAAAUV010000032">
    <property type="protein sequence ID" value="GAA3237368.1"/>
    <property type="molecule type" value="Genomic_DNA"/>
</dbReference>
<dbReference type="RefSeq" id="WP_344837713.1">
    <property type="nucleotide sequence ID" value="NZ_BAAAUV010000032.1"/>
</dbReference>
<dbReference type="InterPro" id="IPR002594">
    <property type="entry name" value="GH12"/>
</dbReference>
<evidence type="ECO:0000256" key="5">
    <source>
        <dbReference type="SAM" id="SignalP"/>
    </source>
</evidence>
<keyword evidence="4" id="KW-0812">Transmembrane</keyword>
<keyword evidence="7" id="KW-1185">Reference proteome</keyword>
<dbReference type="PANTHER" id="PTHR34002">
    <property type="entry name" value="BLR1656 PROTEIN"/>
    <property type="match status" value="1"/>
</dbReference>
<dbReference type="Proteomes" id="UP001501237">
    <property type="component" value="Unassembled WGS sequence"/>
</dbReference>
<evidence type="ECO:0008006" key="8">
    <source>
        <dbReference type="Google" id="ProtNLM"/>
    </source>
</evidence>
<evidence type="ECO:0000313" key="7">
    <source>
        <dbReference type="Proteomes" id="UP001501237"/>
    </source>
</evidence>
<evidence type="ECO:0000256" key="1">
    <source>
        <dbReference type="ARBA" id="ARBA00005519"/>
    </source>
</evidence>
<feature type="compositionally biased region" description="Low complexity" evidence="3">
    <location>
        <begin position="263"/>
        <end position="277"/>
    </location>
</feature>
<keyword evidence="5" id="KW-0732">Signal</keyword>
<accession>A0ABP6QK76</accession>
<comment type="similarity">
    <text evidence="1 2">Belongs to the glycosyl hydrolase 12 (cellulase H) family.</text>
</comment>
<evidence type="ECO:0000256" key="2">
    <source>
        <dbReference type="RuleBase" id="RU361163"/>
    </source>
</evidence>
<gene>
    <name evidence="6" type="ORF">GCM10010468_72240</name>
</gene>
<evidence type="ECO:0000256" key="4">
    <source>
        <dbReference type="SAM" id="Phobius"/>
    </source>
</evidence>
<keyword evidence="2" id="KW-0326">Glycosidase</keyword>
<feature type="signal peptide" evidence="5">
    <location>
        <begin position="1"/>
        <end position="25"/>
    </location>
</feature>
<keyword evidence="4" id="KW-0472">Membrane</keyword>
<proteinExistence type="inferred from homology"/>
<sequence>MRRVGGCIAAALLLSAVLLLGTVPAAGARAEERCNTGEPGFVAGGYAVQANRWNSRADLCVTFGGDPAFTVSRSTLAWDSLSNGAPPGAYPNIGTSLADRRFPRGIDSPLSTTWEFRKAEGDYNASYDLWYHPDEAACRSTAPHIVANPGALEIMIWLASPGIDPAPSWKIADGVTVAGRLYDLYKFQGPTGQVGLIYDLRTETTKITGFDLVPFARDAVRRGFQKTEASLCKVQAGFEITRAGQGLATTAFALDDTALDDTASAATPAPAPTAATTPPSPEGGGGPSPWWALPVIALTTAAGVLLWRRRR</sequence>
<dbReference type="InterPro" id="IPR013320">
    <property type="entry name" value="ConA-like_dom_sf"/>
</dbReference>
<dbReference type="SUPFAM" id="SSF49899">
    <property type="entry name" value="Concanavalin A-like lectins/glucanases"/>
    <property type="match status" value="1"/>
</dbReference>
<feature type="region of interest" description="Disordered" evidence="3">
    <location>
        <begin position="263"/>
        <end position="288"/>
    </location>
</feature>
<dbReference type="InterPro" id="IPR013319">
    <property type="entry name" value="GH11/12"/>
</dbReference>
<feature type="transmembrane region" description="Helical" evidence="4">
    <location>
        <begin position="290"/>
        <end position="307"/>
    </location>
</feature>
<keyword evidence="2" id="KW-0624">Polysaccharide degradation</keyword>
<comment type="caution">
    <text evidence="6">The sequence shown here is derived from an EMBL/GenBank/DDBJ whole genome shotgun (WGS) entry which is preliminary data.</text>
</comment>
<keyword evidence="4" id="KW-1133">Transmembrane helix</keyword>